<dbReference type="GO" id="GO:0005739">
    <property type="term" value="C:mitochondrion"/>
    <property type="evidence" value="ECO:0007669"/>
    <property type="project" value="UniProtKB-SubCell"/>
</dbReference>
<dbReference type="Proteomes" id="UP000027361">
    <property type="component" value="Unassembled WGS sequence"/>
</dbReference>
<evidence type="ECO:0000256" key="3">
    <source>
        <dbReference type="ARBA" id="ARBA00011018"/>
    </source>
</evidence>
<evidence type="ECO:0000259" key="17">
    <source>
        <dbReference type="SMART" id="SM00478"/>
    </source>
</evidence>
<dbReference type="InterPro" id="IPR011060">
    <property type="entry name" value="RibuloseP-bd_barrel"/>
</dbReference>
<dbReference type="GO" id="GO:0140078">
    <property type="term" value="F:class I DNA-(apurinic or apyrimidinic site) endonuclease activity"/>
    <property type="evidence" value="ECO:0007669"/>
    <property type="project" value="UniProtKB-EC"/>
</dbReference>
<feature type="binding site" evidence="14">
    <location>
        <position position="256"/>
    </location>
    <ligand>
        <name>substrate</name>
    </ligand>
</feature>
<dbReference type="CDD" id="cd00056">
    <property type="entry name" value="ENDO3c"/>
    <property type="match status" value="1"/>
</dbReference>
<evidence type="ECO:0000313" key="19">
    <source>
        <dbReference type="EMBL" id="KDN45935.1"/>
    </source>
</evidence>
<comment type="caution">
    <text evidence="12">Lacks conserved residue(s) required for the propagation of feature annotation.</text>
</comment>
<dbReference type="PROSITE" id="PS00156">
    <property type="entry name" value="OMPDECASE"/>
    <property type="match status" value="1"/>
</dbReference>
<evidence type="ECO:0000256" key="14">
    <source>
        <dbReference type="PIRSR" id="PIRSR614732-2"/>
    </source>
</evidence>
<dbReference type="Gene3D" id="3.20.20.70">
    <property type="entry name" value="Aldolase class I"/>
    <property type="match status" value="1"/>
</dbReference>
<keyword evidence="7 15" id="KW-0665">Pyrimidine biosynthesis</keyword>
<evidence type="ECO:0000256" key="6">
    <source>
        <dbReference type="ARBA" id="ARBA00022801"/>
    </source>
</evidence>
<dbReference type="GO" id="GO:0000703">
    <property type="term" value="F:oxidized pyrimidine nucleobase lesion DNA N-glycosylase activity"/>
    <property type="evidence" value="ECO:0007669"/>
    <property type="project" value="UniProtKB-UniRule"/>
</dbReference>
<dbReference type="CDD" id="cd04725">
    <property type="entry name" value="OMP_decarboxylase_like"/>
    <property type="match status" value="1"/>
</dbReference>
<evidence type="ECO:0000256" key="4">
    <source>
        <dbReference type="ARBA" id="ARBA00022763"/>
    </source>
</evidence>
<feature type="domain" description="HhH-GPD" evidence="17">
    <location>
        <begin position="504"/>
        <end position="654"/>
    </location>
</feature>
<dbReference type="InterPro" id="IPR023170">
    <property type="entry name" value="HhH_base_excis_C"/>
</dbReference>
<dbReference type="UniPathway" id="UPA00070">
    <property type="reaction ID" value="UER00120"/>
</dbReference>
<feature type="binding site" evidence="14">
    <location>
        <position position="51"/>
    </location>
    <ligand>
        <name>substrate</name>
    </ligand>
</feature>
<dbReference type="SMART" id="SM00478">
    <property type="entry name" value="ENDO3c"/>
    <property type="match status" value="1"/>
</dbReference>
<comment type="similarity">
    <text evidence="3 15">Belongs to the OMP decarboxylase family.</text>
</comment>
<dbReference type="RefSeq" id="XP_013243373.1">
    <property type="nucleotide sequence ID" value="XM_013387919.1"/>
</dbReference>
<dbReference type="HAMAP" id="MF_03183">
    <property type="entry name" value="Endonuclease_III_Nth"/>
    <property type="match status" value="1"/>
</dbReference>
<evidence type="ECO:0000313" key="20">
    <source>
        <dbReference type="Proteomes" id="UP000027361"/>
    </source>
</evidence>
<dbReference type="GO" id="GO:0003677">
    <property type="term" value="F:DNA binding"/>
    <property type="evidence" value="ECO:0007669"/>
    <property type="project" value="UniProtKB-UniRule"/>
</dbReference>
<feature type="domain" description="Orotidine 5'-phosphate decarboxylase" evidence="18">
    <location>
        <begin position="45"/>
        <end position="278"/>
    </location>
</feature>
<dbReference type="EC" id="4.2.99.18" evidence="12"/>
<dbReference type="STRING" id="1037660.A0A066W594"/>
<comment type="similarity">
    <text evidence="2 12">Belongs to the Nth/MutY family.</text>
</comment>
<dbReference type="GO" id="GO:0044205">
    <property type="term" value="P:'de novo' UMP biosynthetic process"/>
    <property type="evidence" value="ECO:0007669"/>
    <property type="project" value="UniProtKB-UniPathway"/>
</dbReference>
<comment type="subcellular location">
    <subcellularLocation>
        <location evidence="12">Nucleus</location>
    </subcellularLocation>
    <subcellularLocation>
        <location evidence="12">Mitochondrion</location>
    </subcellularLocation>
</comment>
<feature type="binding site" evidence="14">
    <location>
        <position position="73"/>
    </location>
    <ligand>
        <name>substrate</name>
    </ligand>
</feature>
<keyword evidence="6 12" id="KW-0378">Hydrolase</keyword>
<keyword evidence="8 12" id="KW-0234">DNA repair</keyword>
<dbReference type="FunFam" id="3.20.20.70:FF:000114">
    <property type="entry name" value="Decarboxylase,orotidine phosphate"/>
    <property type="match status" value="1"/>
</dbReference>
<comment type="function">
    <text evidence="12">Bifunctional DNA N-glycosylase with associated apurinic/apyrimidinic (AP) lyase function that catalyzes the first step in base excision repair (BER), the primary repair pathway for the repair of oxidative DNA damage. The DNA N-glycosylase activity releases the damaged DNA base from DNA by cleaving the N-glycosidic bond, leaving an AP site. The AP lyase activity cleaves the phosphodiester bond 3' to the AP site by a beta-elimination. Primarily recognizes and repairs oxidative base damage of pyrimidines.</text>
</comment>
<gene>
    <name evidence="12" type="primary">NTH1</name>
    <name evidence="19" type="ORF">K437DRAFT_235469</name>
</gene>
<dbReference type="FunFam" id="1.10.340.30:FF:000001">
    <property type="entry name" value="Endonuclease III"/>
    <property type="match status" value="1"/>
</dbReference>
<dbReference type="Pfam" id="PF00730">
    <property type="entry name" value="HhH-GPD"/>
    <property type="match status" value="1"/>
</dbReference>
<dbReference type="GO" id="GO:0004588">
    <property type="term" value="F:orotate phosphoribosyltransferase activity"/>
    <property type="evidence" value="ECO:0007669"/>
    <property type="project" value="TreeGrafter"/>
</dbReference>
<keyword evidence="10 12" id="KW-0326">Glycosidase</keyword>
<sequence>MSLATSSNAGKVASVATQTYGSRATNFSNPTAKRILETMERKKTNLCVSVDVTTCKELIAVVKAVGNDVCMVKTHVDILSDFSPAFVSTLQSLAEELDLVIFEDRKFADIGNTVSLQYSSGVHKIASWAHLTNAHLVPGPGIIKGLAKVGKELGRGCLLLAEMSSKGNLCTPEYRDANMRAAVEDEDNFIIGFIAMNRFDESFYADLRITPGKRKDFLILTPGVNLSSSGDAMGQQYRTPAQVIEESGCDMIIVGRGIYGALLEASAEADPASALAKVEAEAKRYREAGWSAYERRIAIKHWDEKNVKNKKRKLFEPSGPAATMNEASRYPSLQVSTRKSLRVMAAASGVASTSAGSDSALPTTPLRRSTRSRTEILASSAVSDHTDSKVENAETVVESNDHTTIDNQQGKGKQAKFFEASPRKKHKTVKVELEPHEIKAAPRRWREAYDVLIKQRKRIIAPVDTMGCEENGKEEFRADAGWRDEDDDAKAKRERFTTLISLMLSSQTKDPVTAEAVKNMQTRLPNGLCLQSMLMATDEEIQSCISKVGFWRRKTGYIKSAARIISEDFGGDVPGDINDLCSIPGVGPKMGFLMLQSMGHNAGIGVDVHVHRMSNRLGWCKTTEPEDTRLRLQSFLPKEMHSTINKVLVGFGQVICVPVGPRCDLCDLAKANLCPSRRKVDPNSVVNRVQVHLLQESDGEEGASTKETAEAEVKVKLEIDGGPDGAGVLLANEEEMRDAVIKSEDPEEKRTDW</sequence>
<dbReference type="NCBIfam" id="TIGR01740">
    <property type="entry name" value="pyrF"/>
    <property type="match status" value="1"/>
</dbReference>
<evidence type="ECO:0000256" key="16">
    <source>
        <dbReference type="SAM" id="MobiDB-lite"/>
    </source>
</evidence>
<feature type="active site" description="For OMPdecase activity" evidence="13">
    <location>
        <position position="106"/>
    </location>
</feature>
<dbReference type="InterPro" id="IPR011257">
    <property type="entry name" value="DNA_glycosylase"/>
</dbReference>
<keyword evidence="20" id="KW-1185">Reference proteome</keyword>
<dbReference type="GeneID" id="25262897"/>
<dbReference type="InterPro" id="IPR013785">
    <property type="entry name" value="Aldolase_TIM"/>
</dbReference>
<accession>A0A066W594</accession>
<dbReference type="InterPro" id="IPR004036">
    <property type="entry name" value="Endonuclease-III-like_CS2"/>
</dbReference>
<evidence type="ECO:0000256" key="1">
    <source>
        <dbReference type="ARBA" id="ARBA00004861"/>
    </source>
</evidence>
<dbReference type="Gene3D" id="1.10.1670.10">
    <property type="entry name" value="Helix-hairpin-Helix base-excision DNA repair enzymes (C-terminal)"/>
    <property type="match status" value="1"/>
</dbReference>
<dbReference type="EMBL" id="JMSN01000038">
    <property type="protein sequence ID" value="KDN45935.1"/>
    <property type="molecule type" value="Genomic_DNA"/>
</dbReference>
<dbReference type="SMART" id="SM00934">
    <property type="entry name" value="OMPdecase"/>
    <property type="match status" value="1"/>
</dbReference>
<dbReference type="SUPFAM" id="SSF51366">
    <property type="entry name" value="Ribulose-phoshate binding barrel"/>
    <property type="match status" value="1"/>
</dbReference>
<dbReference type="Pfam" id="PF00215">
    <property type="entry name" value="OMPdecase"/>
    <property type="match status" value="1"/>
</dbReference>
<keyword evidence="5 15" id="KW-0210">Decarboxylase</keyword>
<evidence type="ECO:0000256" key="10">
    <source>
        <dbReference type="ARBA" id="ARBA00023295"/>
    </source>
</evidence>
<evidence type="ECO:0000256" key="2">
    <source>
        <dbReference type="ARBA" id="ARBA00008343"/>
    </source>
</evidence>
<dbReference type="GO" id="GO:0004590">
    <property type="term" value="F:orotidine-5'-phosphate decarboxylase activity"/>
    <property type="evidence" value="ECO:0007669"/>
    <property type="project" value="UniProtKB-EC"/>
</dbReference>
<keyword evidence="9 12" id="KW-0456">Lyase</keyword>
<evidence type="ECO:0000256" key="15">
    <source>
        <dbReference type="RuleBase" id="RU000512"/>
    </source>
</evidence>
<dbReference type="SUPFAM" id="SSF48150">
    <property type="entry name" value="DNA-glycosylase"/>
    <property type="match status" value="1"/>
</dbReference>
<comment type="catalytic activity">
    <reaction evidence="11 12">
        <text>2'-deoxyribonucleotide-(2'-deoxyribose 5'-phosphate)-2'-deoxyribonucleotide-DNA = a 3'-end 2'-deoxyribonucleotide-(2,3-dehydro-2,3-deoxyribose 5'-phosphate)-DNA + a 5'-end 5'-phospho-2'-deoxyribonucleoside-DNA + H(+)</text>
        <dbReference type="Rhea" id="RHEA:66592"/>
        <dbReference type="Rhea" id="RHEA-COMP:13180"/>
        <dbReference type="Rhea" id="RHEA-COMP:16897"/>
        <dbReference type="Rhea" id="RHEA-COMP:17067"/>
        <dbReference type="ChEBI" id="CHEBI:15378"/>
        <dbReference type="ChEBI" id="CHEBI:136412"/>
        <dbReference type="ChEBI" id="CHEBI:157695"/>
        <dbReference type="ChEBI" id="CHEBI:167181"/>
        <dbReference type="EC" id="4.2.99.18"/>
    </reaction>
</comment>
<protein>
    <recommendedName>
        <fullName evidence="12">Endonuclease III homolog</fullName>
        <ecNumber evidence="12">3.2.2.-</ecNumber>
        <ecNumber evidence="12">4.2.99.18</ecNumber>
    </recommendedName>
    <alternativeName>
        <fullName evidence="12">Bifunctional DNA N-glycosylase/DNA-(apurinic or apyrimidinic site) lyase</fullName>
        <shortName evidence="12">DNA glycosylase/AP lyase</shortName>
    </alternativeName>
</protein>
<reference evidence="19 20" key="1">
    <citation type="submission" date="2014-05" db="EMBL/GenBank/DDBJ databases">
        <title>Draft genome sequence of a rare smut relative, Tilletiaria anomala UBC 951.</title>
        <authorList>
            <consortium name="DOE Joint Genome Institute"/>
            <person name="Toome M."/>
            <person name="Kuo A."/>
            <person name="Henrissat B."/>
            <person name="Lipzen A."/>
            <person name="Tritt A."/>
            <person name="Yoshinaga Y."/>
            <person name="Zane M."/>
            <person name="Barry K."/>
            <person name="Grigoriev I.V."/>
            <person name="Spatafora J.W."/>
            <person name="Aimea M.C."/>
        </authorList>
    </citation>
    <scope>NUCLEOTIDE SEQUENCE [LARGE SCALE GENOMIC DNA]</scope>
    <source>
        <strain evidence="19 20">UBC 951</strain>
    </source>
</reference>
<evidence type="ECO:0000259" key="18">
    <source>
        <dbReference type="SMART" id="SM00934"/>
    </source>
</evidence>
<dbReference type="GO" id="GO:0006285">
    <property type="term" value="P:base-excision repair, AP site formation"/>
    <property type="evidence" value="ECO:0007669"/>
    <property type="project" value="UniProtKB-UniRule"/>
</dbReference>
<evidence type="ECO:0000256" key="5">
    <source>
        <dbReference type="ARBA" id="ARBA00022793"/>
    </source>
</evidence>
<dbReference type="GO" id="GO:0006207">
    <property type="term" value="P:'de novo' pyrimidine nucleobase biosynthetic process"/>
    <property type="evidence" value="ECO:0007669"/>
    <property type="project" value="InterPro"/>
</dbReference>
<evidence type="ECO:0000256" key="8">
    <source>
        <dbReference type="ARBA" id="ARBA00023204"/>
    </source>
</evidence>
<comment type="caution">
    <text evidence="19">The sequence shown here is derived from an EMBL/GenBank/DDBJ whole genome shotgun (WGS) entry which is preliminary data.</text>
</comment>
<feature type="compositionally biased region" description="Low complexity" evidence="16">
    <location>
        <begin position="352"/>
        <end position="367"/>
    </location>
</feature>
<keyword evidence="12" id="KW-0496">Mitochondrion</keyword>
<evidence type="ECO:0000256" key="11">
    <source>
        <dbReference type="ARBA" id="ARBA00044632"/>
    </source>
</evidence>
<dbReference type="PANTHER" id="PTHR19278">
    <property type="entry name" value="OROTATE PHOSPHORIBOSYLTRANSFERASE"/>
    <property type="match status" value="1"/>
</dbReference>
<dbReference type="InterPro" id="IPR003265">
    <property type="entry name" value="HhH-GPD_domain"/>
</dbReference>
<dbReference type="PROSITE" id="PS01155">
    <property type="entry name" value="ENDONUCLEASE_III_2"/>
    <property type="match status" value="1"/>
</dbReference>
<feature type="binding site" evidence="14">
    <location>
        <position position="255"/>
    </location>
    <ligand>
        <name>substrate</name>
    </ligand>
</feature>
<evidence type="ECO:0000256" key="9">
    <source>
        <dbReference type="ARBA" id="ARBA00023239"/>
    </source>
</evidence>
<feature type="binding site" evidence="14">
    <location>
        <position position="235"/>
    </location>
    <ligand>
        <name>substrate</name>
    </ligand>
</feature>
<dbReference type="InterPro" id="IPR030841">
    <property type="entry name" value="NTH1"/>
</dbReference>
<dbReference type="OrthoDB" id="10263753at2759"/>
<name>A0A066W594_TILAU</name>
<keyword evidence="12" id="KW-0539">Nucleus</keyword>
<feature type="binding site" evidence="14">
    <location>
        <position position="164"/>
    </location>
    <ligand>
        <name>substrate</name>
    </ligand>
</feature>
<dbReference type="InParanoid" id="A0A066W594"/>
<evidence type="ECO:0000256" key="12">
    <source>
        <dbReference type="HAMAP-Rule" id="MF_03183"/>
    </source>
</evidence>
<feature type="active site" description="For OMPdecase activity" evidence="13">
    <location>
        <position position="104"/>
    </location>
</feature>
<dbReference type="InterPro" id="IPR001754">
    <property type="entry name" value="OMPdeCOase_dom"/>
</dbReference>
<dbReference type="OMA" id="IAMHRVH"/>
<comment type="catalytic activity">
    <reaction evidence="15">
        <text>orotidine 5'-phosphate + H(+) = UMP + CO2</text>
        <dbReference type="Rhea" id="RHEA:11596"/>
        <dbReference type="ChEBI" id="CHEBI:15378"/>
        <dbReference type="ChEBI" id="CHEBI:16526"/>
        <dbReference type="ChEBI" id="CHEBI:57538"/>
        <dbReference type="ChEBI" id="CHEBI:57865"/>
        <dbReference type="EC" id="4.1.1.23"/>
    </reaction>
</comment>
<organism evidence="19 20">
    <name type="scientific">Tilletiaria anomala (strain ATCC 24038 / CBS 436.72 / UBC 951)</name>
    <dbReference type="NCBI Taxonomy" id="1037660"/>
    <lineage>
        <taxon>Eukaryota</taxon>
        <taxon>Fungi</taxon>
        <taxon>Dikarya</taxon>
        <taxon>Basidiomycota</taxon>
        <taxon>Ustilaginomycotina</taxon>
        <taxon>Exobasidiomycetes</taxon>
        <taxon>Georgefischeriales</taxon>
        <taxon>Tilletiariaceae</taxon>
        <taxon>Tilletiaria</taxon>
    </lineage>
</organism>
<evidence type="ECO:0000256" key="7">
    <source>
        <dbReference type="ARBA" id="ARBA00022975"/>
    </source>
</evidence>
<comment type="pathway">
    <text evidence="1 15">Pyrimidine metabolism; UMP biosynthesis via de novo pathway; UMP from orotate: step 2/2.</text>
</comment>
<dbReference type="HOGENOM" id="CLU_017404_0_0_1"/>
<dbReference type="AlphaFoldDB" id="A0A066W594"/>
<dbReference type="PANTHER" id="PTHR19278:SF9">
    <property type="entry name" value="URIDINE 5'-MONOPHOSPHATE SYNTHASE"/>
    <property type="match status" value="1"/>
</dbReference>
<keyword evidence="4 12" id="KW-0227">DNA damage</keyword>
<proteinExistence type="inferred from homology"/>
<dbReference type="GO" id="GO:0005634">
    <property type="term" value="C:nucleus"/>
    <property type="evidence" value="ECO:0007669"/>
    <property type="project" value="UniProtKB-SubCell"/>
</dbReference>
<dbReference type="Gene3D" id="1.10.340.30">
    <property type="entry name" value="Hypothetical protein, domain 2"/>
    <property type="match status" value="1"/>
</dbReference>
<dbReference type="InterPro" id="IPR014732">
    <property type="entry name" value="OMPdecase"/>
</dbReference>
<dbReference type="EC" id="3.2.2.-" evidence="12"/>
<feature type="region of interest" description="Disordered" evidence="16">
    <location>
        <begin position="352"/>
        <end position="372"/>
    </location>
</feature>
<dbReference type="InterPro" id="IPR018089">
    <property type="entry name" value="OMPdecase_AS"/>
</dbReference>
<evidence type="ECO:0000256" key="13">
    <source>
        <dbReference type="PIRSR" id="PIRSR614732-1"/>
    </source>
</evidence>
<feature type="active site" description="For OMPdecase activity" evidence="13">
    <location>
        <position position="109"/>
    </location>
</feature>